<protein>
    <submittedName>
        <fullName evidence="1">(northern house mosquito) hypothetical protein</fullName>
    </submittedName>
</protein>
<name>A0A8D8FKK8_CULPI</name>
<sequence length="113" mass="12384">MDCPRLCQTLALPWRTMILETTTCTKNCQLSVVLVHRVTLVFLARIVLRAITAIRTDLTEATAYRASATVMPKLAIATPESVTRVNTTRPAITAISALKDTTATLLVVLRMTV</sequence>
<accession>A0A8D8FKK8</accession>
<dbReference type="EMBL" id="HBUE01078016">
    <property type="protein sequence ID" value="CAG6476202.1"/>
    <property type="molecule type" value="Transcribed_RNA"/>
</dbReference>
<organism evidence="1">
    <name type="scientific">Culex pipiens</name>
    <name type="common">House mosquito</name>
    <dbReference type="NCBI Taxonomy" id="7175"/>
    <lineage>
        <taxon>Eukaryota</taxon>
        <taxon>Metazoa</taxon>
        <taxon>Ecdysozoa</taxon>
        <taxon>Arthropoda</taxon>
        <taxon>Hexapoda</taxon>
        <taxon>Insecta</taxon>
        <taxon>Pterygota</taxon>
        <taxon>Neoptera</taxon>
        <taxon>Endopterygota</taxon>
        <taxon>Diptera</taxon>
        <taxon>Nematocera</taxon>
        <taxon>Culicoidea</taxon>
        <taxon>Culicidae</taxon>
        <taxon>Culicinae</taxon>
        <taxon>Culicini</taxon>
        <taxon>Culex</taxon>
        <taxon>Culex</taxon>
    </lineage>
</organism>
<reference evidence="1" key="1">
    <citation type="submission" date="2021-05" db="EMBL/GenBank/DDBJ databases">
        <authorList>
            <person name="Alioto T."/>
            <person name="Alioto T."/>
            <person name="Gomez Garrido J."/>
        </authorList>
    </citation>
    <scope>NUCLEOTIDE SEQUENCE</scope>
</reference>
<proteinExistence type="predicted"/>
<dbReference type="AlphaFoldDB" id="A0A8D8FKK8"/>
<evidence type="ECO:0000313" key="1">
    <source>
        <dbReference type="EMBL" id="CAG6476202.1"/>
    </source>
</evidence>